<dbReference type="EMBL" id="BBRZ01000179">
    <property type="protein sequence ID" value="GAM59618.1"/>
    <property type="molecule type" value="Genomic_DNA"/>
</dbReference>
<dbReference type="InterPro" id="IPR016024">
    <property type="entry name" value="ARM-type_fold"/>
</dbReference>
<evidence type="ECO:0000313" key="2">
    <source>
        <dbReference type="EMBL" id="GAM59618.1"/>
    </source>
</evidence>
<reference evidence="2 3" key="2">
    <citation type="submission" date="2015-01" db="EMBL/GenBank/DDBJ databases">
        <authorList>
            <consortium name="NBRP consortium"/>
            <person name="Sawabe T."/>
            <person name="Meirelles P."/>
            <person name="Feng G."/>
            <person name="Sayaka M."/>
            <person name="Hattori M."/>
            <person name="Ohkuma M."/>
        </authorList>
    </citation>
    <scope>NUCLEOTIDE SEQUENCE [LARGE SCALE GENOMIC DNA]</scope>
    <source>
        <strain evidence="3">JCM 19231</strain>
    </source>
</reference>
<evidence type="ECO:0000256" key="1">
    <source>
        <dbReference type="SAM" id="SignalP"/>
    </source>
</evidence>
<accession>A0A0B8P8R9</accession>
<feature type="chain" id="PRO_5002122175" evidence="1">
    <location>
        <begin position="22"/>
        <end position="321"/>
    </location>
</feature>
<protein>
    <submittedName>
        <fullName evidence="2">Probable deca-heme c-type cytochrome</fullName>
    </submittedName>
</protein>
<dbReference type="Gene3D" id="1.25.40.10">
    <property type="entry name" value="Tetratricopeptide repeat domain"/>
    <property type="match status" value="1"/>
</dbReference>
<evidence type="ECO:0000313" key="3">
    <source>
        <dbReference type="Proteomes" id="UP000031671"/>
    </source>
</evidence>
<reference evidence="2 3" key="1">
    <citation type="submission" date="2015-01" db="EMBL/GenBank/DDBJ databases">
        <title>Vibrio sp. C1 JCM 19231 whole genome shotgun sequence.</title>
        <authorList>
            <person name="Sawabe T."/>
            <person name="Meirelles P."/>
            <person name="Feng G."/>
            <person name="Sayaka M."/>
            <person name="Hattori M."/>
            <person name="Ohkuma M."/>
        </authorList>
    </citation>
    <scope>NUCLEOTIDE SEQUENCE [LARGE SCALE GENOMIC DNA]</scope>
    <source>
        <strain evidence="3">JCM 19231</strain>
    </source>
</reference>
<proteinExistence type="predicted"/>
<dbReference type="PROSITE" id="PS51257">
    <property type="entry name" value="PROKAR_LIPOPROTEIN"/>
    <property type="match status" value="1"/>
</dbReference>
<keyword evidence="1" id="KW-0732">Signal</keyword>
<dbReference type="InterPro" id="IPR011989">
    <property type="entry name" value="ARM-like"/>
</dbReference>
<dbReference type="Proteomes" id="UP000031671">
    <property type="component" value="Unassembled WGS sequence"/>
</dbReference>
<dbReference type="Gene3D" id="1.25.10.10">
    <property type="entry name" value="Leucine-rich Repeat Variant"/>
    <property type="match status" value="1"/>
</dbReference>
<dbReference type="InterPro" id="IPR011990">
    <property type="entry name" value="TPR-like_helical_dom_sf"/>
</dbReference>
<dbReference type="SUPFAM" id="SSF48452">
    <property type="entry name" value="TPR-like"/>
    <property type="match status" value="1"/>
</dbReference>
<keyword evidence="3" id="KW-1185">Reference proteome</keyword>
<comment type="caution">
    <text evidence="2">The sequence shown here is derived from an EMBL/GenBank/DDBJ whole genome shotgun (WGS) entry which is preliminary data.</text>
</comment>
<organism evidence="2 3">
    <name type="scientific">Vibrio ishigakensis</name>
    <dbReference type="NCBI Taxonomy" id="1481914"/>
    <lineage>
        <taxon>Bacteria</taxon>
        <taxon>Pseudomonadati</taxon>
        <taxon>Pseudomonadota</taxon>
        <taxon>Gammaproteobacteria</taxon>
        <taxon>Vibrionales</taxon>
        <taxon>Vibrionaceae</taxon>
        <taxon>Vibrio</taxon>
    </lineage>
</organism>
<gene>
    <name evidence="2" type="ORF">JCM19231_1605</name>
</gene>
<dbReference type="RefSeq" id="WP_261836501.1">
    <property type="nucleotide sequence ID" value="NZ_AP024882.1"/>
</dbReference>
<dbReference type="AlphaFoldDB" id="A0A0B8P8R9"/>
<dbReference type="SUPFAM" id="SSF48371">
    <property type="entry name" value="ARM repeat"/>
    <property type="match status" value="1"/>
</dbReference>
<name>A0A0B8P8R9_9VIBR</name>
<feature type="signal peptide" evidence="1">
    <location>
        <begin position="1"/>
        <end position="21"/>
    </location>
</feature>
<sequence>MKCSRIIALILGAVMACAVQAAPLSNVDQLAYIAQDKNQPVEARVDALNQLANYPSTNGLISLARALKDTNYHVRVAAIHASAPFDFKHRWRLLEPLFNDMVVDVRLAVVENLAVDYREMNSMQQQTFGPVLDDYIEAMNLENDQDSIMRLALVKQQVELYYESRSLYKYALSQDPNNVDAILGLVENNRLIKKDVKSLSILDKSLKTMPDQPELLYAKAMVQVRLNDKTMAADSMNKAAEKAVDNSYYWYLNGILQEPIDENLALKSLQRSYQISARPEHLYAVCDFKLRHYHPDSKQCIAKLERVAPPHVTKELKTRAL</sequence>